<keyword evidence="3" id="KW-1185">Reference proteome</keyword>
<dbReference type="RefSeq" id="WP_302717281.1">
    <property type="nucleotide sequence ID" value="NZ_JAULSJ010000029.1"/>
</dbReference>
<dbReference type="PROSITE" id="PS51257">
    <property type="entry name" value="PROKAR_LIPOPROTEIN"/>
    <property type="match status" value="1"/>
</dbReference>
<comment type="caution">
    <text evidence="2">The sequence shown here is derived from an EMBL/GenBank/DDBJ whole genome shotgun (WGS) entry which is preliminary data.</text>
</comment>
<gene>
    <name evidence="2" type="ORF">QWT87_16255</name>
</gene>
<reference evidence="2" key="1">
    <citation type="submission" date="2023-07" db="EMBL/GenBank/DDBJ databases">
        <title>AMR profile of multidrug- resistance Chryseobacterium gambrini related strain.</title>
        <authorList>
            <person name="Kirdat K."/>
            <person name="Bhatt A."/>
            <person name="Kuyare S."/>
            <person name="Yadav A."/>
        </authorList>
    </citation>
    <scope>NUCLEOTIDE SEQUENCE</scope>
    <source>
        <strain evidence="2">APV-1</strain>
    </source>
</reference>
<accession>A0ABT8U5W2</accession>
<feature type="domain" description="Lipocalin-like" evidence="1">
    <location>
        <begin position="33"/>
        <end position="127"/>
    </location>
</feature>
<evidence type="ECO:0000259" key="1">
    <source>
        <dbReference type="Pfam" id="PF13648"/>
    </source>
</evidence>
<dbReference type="Pfam" id="PF13648">
    <property type="entry name" value="Lipocalin_4"/>
    <property type="match status" value="1"/>
</dbReference>
<dbReference type="InterPro" id="IPR024311">
    <property type="entry name" value="Lipocalin-like"/>
</dbReference>
<evidence type="ECO:0000313" key="2">
    <source>
        <dbReference type="EMBL" id="MDO3426435.1"/>
    </source>
</evidence>
<sequence>MKPFINLLIFMTFVLSCSNDNSREDTIVTIPDINGVWKPSRYEFKGKTYPLNDCEKKGQILINANLSGVYERFGISDSDSDCNLYDSFSGNWNYDNINKVLTLTYNENGIAKTLKKQIEDFSSTELKITDSSKDLDNVAGNDEASLIYIKQ</sequence>
<name>A0ABT8U5W2_9FLAO</name>
<protein>
    <submittedName>
        <fullName evidence="2">Lipocalin family protein</fullName>
    </submittedName>
</protein>
<dbReference type="Proteomes" id="UP001168128">
    <property type="component" value="Unassembled WGS sequence"/>
</dbReference>
<evidence type="ECO:0000313" key="3">
    <source>
        <dbReference type="Proteomes" id="UP001168128"/>
    </source>
</evidence>
<organism evidence="2 3">
    <name type="scientific">Chryseobacterium urinae</name>
    <dbReference type="NCBI Taxonomy" id="3058400"/>
    <lineage>
        <taxon>Bacteria</taxon>
        <taxon>Pseudomonadati</taxon>
        <taxon>Bacteroidota</taxon>
        <taxon>Flavobacteriia</taxon>
        <taxon>Flavobacteriales</taxon>
        <taxon>Weeksellaceae</taxon>
        <taxon>Chryseobacterium group</taxon>
        <taxon>Chryseobacterium</taxon>
    </lineage>
</organism>
<proteinExistence type="predicted"/>
<dbReference type="EMBL" id="JAULSJ010000029">
    <property type="protein sequence ID" value="MDO3426435.1"/>
    <property type="molecule type" value="Genomic_DNA"/>
</dbReference>